<feature type="chain" id="PRO_5042492751" description="YMGG-like Gly-zipper domain-containing protein" evidence="1">
    <location>
        <begin position="22"/>
        <end position="68"/>
    </location>
</feature>
<sequence length="68" mass="6344">MKMRKMIAAIGLLVFALTTVACSTVKGGAIGAGTGAAIGAGTGYGAGKGALIGTGVGVAAGAIYDITK</sequence>
<gene>
    <name evidence="3" type="ORF">K8G79_08215</name>
</gene>
<feature type="signal peptide" evidence="1">
    <location>
        <begin position="1"/>
        <end position="21"/>
    </location>
</feature>
<dbReference type="AlphaFoldDB" id="A0AAJ1AIJ0"/>
<accession>A0AAJ1AIJ0</accession>
<organism evidence="3 4">
    <name type="scientific">Candidatus Methylomirabilis tolerans</name>
    <dbReference type="NCBI Taxonomy" id="3123416"/>
    <lineage>
        <taxon>Bacteria</taxon>
        <taxon>Candidatus Methylomirabilota</taxon>
        <taxon>Candidatus Methylomirabilia</taxon>
        <taxon>Candidatus Methylomirabilales</taxon>
        <taxon>Candidatus Methylomirabilaceae</taxon>
        <taxon>Candidatus Methylomirabilis</taxon>
    </lineage>
</organism>
<protein>
    <recommendedName>
        <fullName evidence="2">YMGG-like Gly-zipper domain-containing protein</fullName>
    </recommendedName>
</protein>
<dbReference type="Pfam" id="PF13441">
    <property type="entry name" value="Gly-zipper_YMGG"/>
    <property type="match status" value="1"/>
</dbReference>
<dbReference type="EMBL" id="JAIOIU010000102">
    <property type="protein sequence ID" value="MBZ0160102.1"/>
    <property type="molecule type" value="Genomic_DNA"/>
</dbReference>
<proteinExistence type="predicted"/>
<dbReference type="InterPro" id="IPR027367">
    <property type="entry name" value="Gly-zipper_YMGG"/>
</dbReference>
<evidence type="ECO:0000256" key="1">
    <source>
        <dbReference type="SAM" id="SignalP"/>
    </source>
</evidence>
<reference evidence="3 4" key="1">
    <citation type="journal article" date="2021" name="bioRxiv">
        <title>Unraveling nitrogen, sulfur and carbon metabolic pathways and microbial community transcriptional responses to substrate deprivation and toxicity stresses in a bioreactor mimicking anoxic brackish coastal sediment conditions.</title>
        <authorList>
            <person name="Martins P.D."/>
            <person name="Echeveste M.J."/>
            <person name="Arshad A."/>
            <person name="Kurth J."/>
            <person name="Ouboter H."/>
            <person name="Jetten M.S.M."/>
            <person name="Welte C.U."/>
        </authorList>
    </citation>
    <scope>NUCLEOTIDE SEQUENCE [LARGE SCALE GENOMIC DNA]</scope>
    <source>
        <strain evidence="3">MAG_38</strain>
    </source>
</reference>
<feature type="domain" description="YMGG-like Gly-zipper" evidence="2">
    <location>
        <begin position="23"/>
        <end position="64"/>
    </location>
</feature>
<dbReference type="PROSITE" id="PS51257">
    <property type="entry name" value="PROKAR_LIPOPROTEIN"/>
    <property type="match status" value="1"/>
</dbReference>
<dbReference type="Proteomes" id="UP001197609">
    <property type="component" value="Unassembled WGS sequence"/>
</dbReference>
<keyword evidence="1" id="KW-0732">Signal</keyword>
<evidence type="ECO:0000259" key="2">
    <source>
        <dbReference type="Pfam" id="PF13441"/>
    </source>
</evidence>
<evidence type="ECO:0000313" key="4">
    <source>
        <dbReference type="Proteomes" id="UP001197609"/>
    </source>
</evidence>
<name>A0AAJ1AIJ0_9BACT</name>
<evidence type="ECO:0000313" key="3">
    <source>
        <dbReference type="EMBL" id="MBZ0160102.1"/>
    </source>
</evidence>
<comment type="caution">
    <text evidence="3">The sequence shown here is derived from an EMBL/GenBank/DDBJ whole genome shotgun (WGS) entry which is preliminary data.</text>
</comment>